<name>A0A6A2ZUT2_HIBSY</name>
<dbReference type="Pfam" id="PF16363">
    <property type="entry name" value="GDP_Man_Dehyd"/>
    <property type="match status" value="1"/>
</dbReference>
<dbReference type="AlphaFoldDB" id="A0A6A2ZUT2"/>
<proteinExistence type="predicted"/>
<keyword evidence="2" id="KW-0560">Oxidoreductase</keyword>
<dbReference type="InterPro" id="IPR050425">
    <property type="entry name" value="NAD(P)_dehydrat-like"/>
</dbReference>
<dbReference type="PANTHER" id="PTHR10366">
    <property type="entry name" value="NAD DEPENDENT EPIMERASE/DEHYDRATASE"/>
    <property type="match status" value="1"/>
</dbReference>
<dbReference type="GO" id="GO:0016616">
    <property type="term" value="F:oxidoreductase activity, acting on the CH-OH group of donors, NAD or NADP as acceptor"/>
    <property type="evidence" value="ECO:0007669"/>
    <property type="project" value="TreeGrafter"/>
</dbReference>
<comment type="caution">
    <text evidence="4">The sequence shown here is derived from an EMBL/GenBank/DDBJ whole genome shotgun (WGS) entry which is preliminary data.</text>
</comment>
<evidence type="ECO:0000259" key="3">
    <source>
        <dbReference type="Pfam" id="PF16363"/>
    </source>
</evidence>
<evidence type="ECO:0000313" key="5">
    <source>
        <dbReference type="Proteomes" id="UP000436088"/>
    </source>
</evidence>
<reference evidence="4" key="1">
    <citation type="submission" date="2019-09" db="EMBL/GenBank/DDBJ databases">
        <title>Draft genome information of white flower Hibiscus syriacus.</title>
        <authorList>
            <person name="Kim Y.-M."/>
        </authorList>
    </citation>
    <scope>NUCLEOTIDE SEQUENCE [LARGE SCALE GENOMIC DNA]</scope>
    <source>
        <strain evidence="4">YM2019G1</strain>
    </source>
</reference>
<evidence type="ECO:0000313" key="4">
    <source>
        <dbReference type="EMBL" id="KAE8694635.1"/>
    </source>
</evidence>
<dbReference type="EMBL" id="VEPZ02001107">
    <property type="protein sequence ID" value="KAE8694635.1"/>
    <property type="molecule type" value="Genomic_DNA"/>
</dbReference>
<feature type="domain" description="NAD(P)-binding" evidence="3">
    <location>
        <begin position="53"/>
        <end position="94"/>
    </location>
</feature>
<keyword evidence="1" id="KW-0521">NADP</keyword>
<evidence type="ECO:0000256" key="2">
    <source>
        <dbReference type="ARBA" id="ARBA00023002"/>
    </source>
</evidence>
<dbReference type="Gene3D" id="3.40.50.720">
    <property type="entry name" value="NAD(P)-binding Rossmann-like Domain"/>
    <property type="match status" value="2"/>
</dbReference>
<dbReference type="PANTHER" id="PTHR10366:SF809">
    <property type="entry name" value="ANTHOCYANIDIN REDUCTASE"/>
    <property type="match status" value="1"/>
</dbReference>
<evidence type="ECO:0000256" key="1">
    <source>
        <dbReference type="ARBA" id="ARBA00022857"/>
    </source>
</evidence>
<sequence length="300" mass="33013">MAFIAMEGATGDSGVFDGEVAWQCSVSSGWTRHLADGVSIEMGRQQASSKVCVTGGAGYLGSWLVKKLLDKGYTVHATLRNLDDKLKVGLLKSLPGADKTFYFKLIYTIPMSSNTLFKGVNLSFMSLLHSKLLAVHILLSFQPVHTGFRNSQPVLPVFNRFIEKLVLKVNRTGQATGSRFNRHIYIISKTLAEKEALRYNEDPGDGKLLEVVTLACGLVGGETVLSYVPLSVEVLFSQLIGKPQTFEGLEFMEEVMGSVPVQHIEDVTDAHIFCMKKPYMRGIFVCAAANPTIREMATHF</sequence>
<keyword evidence="5" id="KW-1185">Reference proteome</keyword>
<protein>
    <recommendedName>
        <fullName evidence="3">NAD(P)-binding domain-containing protein</fullName>
    </recommendedName>
</protein>
<organism evidence="4 5">
    <name type="scientific">Hibiscus syriacus</name>
    <name type="common">Rose of Sharon</name>
    <dbReference type="NCBI Taxonomy" id="106335"/>
    <lineage>
        <taxon>Eukaryota</taxon>
        <taxon>Viridiplantae</taxon>
        <taxon>Streptophyta</taxon>
        <taxon>Embryophyta</taxon>
        <taxon>Tracheophyta</taxon>
        <taxon>Spermatophyta</taxon>
        <taxon>Magnoliopsida</taxon>
        <taxon>eudicotyledons</taxon>
        <taxon>Gunneridae</taxon>
        <taxon>Pentapetalae</taxon>
        <taxon>rosids</taxon>
        <taxon>malvids</taxon>
        <taxon>Malvales</taxon>
        <taxon>Malvaceae</taxon>
        <taxon>Malvoideae</taxon>
        <taxon>Hibiscus</taxon>
    </lineage>
</organism>
<dbReference type="SUPFAM" id="SSF51735">
    <property type="entry name" value="NAD(P)-binding Rossmann-fold domains"/>
    <property type="match status" value="1"/>
</dbReference>
<dbReference type="InterPro" id="IPR016040">
    <property type="entry name" value="NAD(P)-bd_dom"/>
</dbReference>
<gene>
    <name evidence="4" type="ORF">F3Y22_tig00110777pilonHSYRG00168</name>
</gene>
<dbReference type="InterPro" id="IPR036291">
    <property type="entry name" value="NAD(P)-bd_dom_sf"/>
</dbReference>
<accession>A0A6A2ZUT2</accession>
<dbReference type="Proteomes" id="UP000436088">
    <property type="component" value="Unassembled WGS sequence"/>
</dbReference>